<dbReference type="GO" id="GO:0016853">
    <property type="term" value="F:isomerase activity"/>
    <property type="evidence" value="ECO:0007669"/>
    <property type="project" value="UniProtKB-KW"/>
</dbReference>
<gene>
    <name evidence="2" type="ORF">FHX73_115142</name>
</gene>
<dbReference type="CDD" id="cd02947">
    <property type="entry name" value="TRX_family"/>
    <property type="match status" value="1"/>
</dbReference>
<dbReference type="OrthoDB" id="1495530at2"/>
<reference evidence="2 3" key="1">
    <citation type="submission" date="2019-06" db="EMBL/GenBank/DDBJ databases">
        <title>Sequencing the genomes of 1000 actinobacteria strains.</title>
        <authorList>
            <person name="Klenk H.-P."/>
        </authorList>
    </citation>
    <scope>NUCLEOTIDE SEQUENCE [LARGE SCALE GENOMIC DNA]</scope>
    <source>
        <strain evidence="2 3">DSM 44826</strain>
    </source>
</reference>
<dbReference type="RefSeq" id="WP_145907329.1">
    <property type="nucleotide sequence ID" value="NZ_BAAAMZ010000040.1"/>
</dbReference>
<dbReference type="Proteomes" id="UP000317940">
    <property type="component" value="Unassembled WGS sequence"/>
</dbReference>
<keyword evidence="3" id="KW-1185">Reference proteome</keyword>
<organism evidence="2 3">
    <name type="scientific">Kitasatospora viridis</name>
    <dbReference type="NCBI Taxonomy" id="281105"/>
    <lineage>
        <taxon>Bacteria</taxon>
        <taxon>Bacillati</taxon>
        <taxon>Actinomycetota</taxon>
        <taxon>Actinomycetes</taxon>
        <taxon>Kitasatosporales</taxon>
        <taxon>Streptomycetaceae</taxon>
        <taxon>Kitasatospora</taxon>
    </lineage>
</organism>
<accession>A0A561UPH5</accession>
<evidence type="ECO:0000313" key="3">
    <source>
        <dbReference type="Proteomes" id="UP000317940"/>
    </source>
</evidence>
<dbReference type="Gene3D" id="3.40.30.10">
    <property type="entry name" value="Glutaredoxin"/>
    <property type="match status" value="1"/>
</dbReference>
<keyword evidence="2" id="KW-0413">Isomerase</keyword>
<dbReference type="InterPro" id="IPR036249">
    <property type="entry name" value="Thioredoxin-like_sf"/>
</dbReference>
<dbReference type="EMBL" id="VIWT01000001">
    <property type="protein sequence ID" value="TWG01250.1"/>
    <property type="molecule type" value="Genomic_DNA"/>
</dbReference>
<sequence>MTTTGTAVCALVLVLASLFGWRRAARDGRLRTADRRTRLTPEELGAPLGERATLVQFSTEHCGPCRPTRRLLGEVATAVPGVAHIDLDADRAPALVHRLNVLRTPTVLVLDPAGVLLHRSTGVPRRAELLTALGAD</sequence>
<dbReference type="InterPro" id="IPR013766">
    <property type="entry name" value="Thioredoxin_domain"/>
</dbReference>
<dbReference type="Pfam" id="PF00085">
    <property type="entry name" value="Thioredoxin"/>
    <property type="match status" value="1"/>
</dbReference>
<protein>
    <submittedName>
        <fullName evidence="2">Thiol-disulfide isomerase/thioredoxin</fullName>
    </submittedName>
</protein>
<evidence type="ECO:0000259" key="1">
    <source>
        <dbReference type="Pfam" id="PF00085"/>
    </source>
</evidence>
<feature type="domain" description="Thioredoxin" evidence="1">
    <location>
        <begin position="51"/>
        <end position="130"/>
    </location>
</feature>
<dbReference type="SUPFAM" id="SSF52833">
    <property type="entry name" value="Thioredoxin-like"/>
    <property type="match status" value="1"/>
</dbReference>
<name>A0A561UPH5_9ACTN</name>
<proteinExistence type="predicted"/>
<evidence type="ECO:0000313" key="2">
    <source>
        <dbReference type="EMBL" id="TWG01250.1"/>
    </source>
</evidence>
<comment type="caution">
    <text evidence="2">The sequence shown here is derived from an EMBL/GenBank/DDBJ whole genome shotgun (WGS) entry which is preliminary data.</text>
</comment>
<dbReference type="AlphaFoldDB" id="A0A561UPH5"/>